<evidence type="ECO:0000256" key="1">
    <source>
        <dbReference type="ARBA" id="ARBA00004196"/>
    </source>
</evidence>
<dbReference type="GO" id="GO:0008233">
    <property type="term" value="F:peptidase activity"/>
    <property type="evidence" value="ECO:0007669"/>
    <property type="project" value="InterPro"/>
</dbReference>
<keyword evidence="3" id="KW-0411">Iron-sulfur</keyword>
<dbReference type="Pfam" id="PF02557">
    <property type="entry name" value="VanY"/>
    <property type="match status" value="1"/>
</dbReference>
<dbReference type="NCBIfam" id="TIGR01409">
    <property type="entry name" value="TAT_signal_seq"/>
    <property type="match status" value="1"/>
</dbReference>
<keyword evidence="3" id="KW-0408">Iron</keyword>
<dbReference type="InterPro" id="IPR052179">
    <property type="entry name" value="DD-CPase-like"/>
</dbReference>
<comment type="subunit">
    <text evidence="2">Heterodimer of a large and a small subunit.</text>
</comment>
<dbReference type="SUPFAM" id="SSF55166">
    <property type="entry name" value="Hedgehog/DD-peptidase"/>
    <property type="match status" value="1"/>
</dbReference>
<reference evidence="5" key="1">
    <citation type="submission" date="2019-01" db="EMBL/GenBank/DDBJ databases">
        <authorList>
            <consortium name="Genoscope - CEA"/>
            <person name="William W."/>
        </authorList>
    </citation>
    <scope>NUCLEOTIDE SEQUENCE</scope>
    <source>
        <strain evidence="5">CR-1</strain>
    </source>
</reference>
<dbReference type="PROSITE" id="PS51318">
    <property type="entry name" value="TAT"/>
    <property type="match status" value="1"/>
</dbReference>
<dbReference type="GO" id="GO:0051536">
    <property type="term" value="F:iron-sulfur cluster binding"/>
    <property type="evidence" value="ECO:0007669"/>
    <property type="project" value="UniProtKB-KW"/>
</dbReference>
<evidence type="ECO:0000313" key="5">
    <source>
        <dbReference type="EMBL" id="VEN73967.1"/>
    </source>
</evidence>
<evidence type="ECO:0000259" key="4">
    <source>
        <dbReference type="Pfam" id="PF02557"/>
    </source>
</evidence>
<keyword evidence="3" id="KW-0479">Metal-binding</keyword>
<evidence type="ECO:0000256" key="3">
    <source>
        <dbReference type="ARBA" id="ARBA00023014"/>
    </source>
</evidence>
<dbReference type="PANTHER" id="PTHR34385">
    <property type="entry name" value="D-ALANYL-D-ALANINE CARBOXYPEPTIDASE"/>
    <property type="match status" value="1"/>
</dbReference>
<dbReference type="InterPro" id="IPR003709">
    <property type="entry name" value="VanY-like_core_dom"/>
</dbReference>
<dbReference type="InterPro" id="IPR009045">
    <property type="entry name" value="Zn_M74/Hedgehog-like"/>
</dbReference>
<accession>A0A484HFC6</accession>
<evidence type="ECO:0000256" key="2">
    <source>
        <dbReference type="ARBA" id="ARBA00011771"/>
    </source>
</evidence>
<dbReference type="AlphaFoldDB" id="A0A484HFC6"/>
<protein>
    <recommendedName>
        <fullName evidence="4">D-alanyl-D-alanine carboxypeptidase-like core domain-containing protein</fullName>
    </recommendedName>
</protein>
<sequence length="288" mass="32901">MRRRDFLKFAGISAMGAVAGAALPDPVLAAAVRNRFWGSRPDRYPNDRHVRDYFYKMRHFDRRFSSDVFVEPRMMGTLRSVTRRLRRLQALAGHANYGLLSFDQGLRLARNYPRVGRFTRREIDFLEEIFYADASRYGFLGEKPISSLTHRVKRRDVKKIHGAGGFLYRGAPRDTYNKIMREAGVPAVMTSGIRNVMKQTLLFLNKASRNGGNLSLASRSLAPPGHSFHGTGDFDVGQVGLGAANFTEKFAKTIVFKRLRELGYLKLRYPRDNLSGVRFEPWHIKVKI</sequence>
<dbReference type="EMBL" id="CAACVI010000013">
    <property type="protein sequence ID" value="VEN73967.1"/>
    <property type="molecule type" value="Genomic_DNA"/>
</dbReference>
<dbReference type="GO" id="GO:0006508">
    <property type="term" value="P:proteolysis"/>
    <property type="evidence" value="ECO:0007669"/>
    <property type="project" value="InterPro"/>
</dbReference>
<name>A0A484HFC6_9BACT</name>
<dbReference type="CDD" id="cd14814">
    <property type="entry name" value="Peptidase_M15"/>
    <property type="match status" value="1"/>
</dbReference>
<feature type="domain" description="D-alanyl-D-alanine carboxypeptidase-like core" evidence="4">
    <location>
        <begin position="180"/>
        <end position="285"/>
    </location>
</feature>
<gene>
    <name evidence="5" type="ORF">EPICR_200016</name>
</gene>
<dbReference type="GO" id="GO:0030313">
    <property type="term" value="C:cell envelope"/>
    <property type="evidence" value="ECO:0007669"/>
    <property type="project" value="UniProtKB-SubCell"/>
</dbReference>
<dbReference type="PANTHER" id="PTHR34385:SF1">
    <property type="entry name" value="PEPTIDOGLYCAN L-ALANYL-D-GLUTAMATE ENDOPEPTIDASE CWLK"/>
    <property type="match status" value="1"/>
</dbReference>
<comment type="subcellular location">
    <subcellularLocation>
        <location evidence="1">Cell envelope</location>
    </subcellularLocation>
</comment>
<dbReference type="Gene3D" id="3.30.1380.10">
    <property type="match status" value="1"/>
</dbReference>
<proteinExistence type="predicted"/>
<organism evidence="5">
    <name type="scientific">uncultured Desulfobacteraceae bacterium</name>
    <dbReference type="NCBI Taxonomy" id="218296"/>
    <lineage>
        <taxon>Bacteria</taxon>
        <taxon>Pseudomonadati</taxon>
        <taxon>Thermodesulfobacteriota</taxon>
        <taxon>Desulfobacteria</taxon>
        <taxon>Desulfobacterales</taxon>
        <taxon>Desulfobacteraceae</taxon>
        <taxon>environmental samples</taxon>
    </lineage>
</organism>
<dbReference type="InterPro" id="IPR019546">
    <property type="entry name" value="TAT_signal_bac_arc"/>
</dbReference>
<dbReference type="InterPro" id="IPR006311">
    <property type="entry name" value="TAT_signal"/>
</dbReference>